<feature type="region of interest" description="Disordered" evidence="4">
    <location>
        <begin position="536"/>
        <end position="555"/>
    </location>
</feature>
<dbReference type="PANTHER" id="PTHR11991:SF0">
    <property type="entry name" value="TRANSLATIONALLY-CONTROLLED TUMOR PROTEIN"/>
    <property type="match status" value="1"/>
</dbReference>
<dbReference type="InterPro" id="IPR011057">
    <property type="entry name" value="Mss4-like_sf"/>
</dbReference>
<feature type="domain" description="TCTP" evidence="5">
    <location>
        <begin position="1"/>
        <end position="168"/>
    </location>
</feature>
<dbReference type="FunFam" id="2.170.150.10:FF:000002">
    <property type="entry name" value="Translationally-controlled tumor protein homolog"/>
    <property type="match status" value="1"/>
</dbReference>
<dbReference type="PROSITE" id="PS51797">
    <property type="entry name" value="TCTP_3"/>
    <property type="match status" value="1"/>
</dbReference>
<dbReference type="Proteomes" id="UP001385951">
    <property type="component" value="Unassembled WGS sequence"/>
</dbReference>
<dbReference type="PANTHER" id="PTHR11991">
    <property type="entry name" value="TRANSLATIONALLY CONTROLLED TUMOR PROTEIN-RELATED"/>
    <property type="match status" value="1"/>
</dbReference>
<evidence type="ECO:0000256" key="3">
    <source>
        <dbReference type="PROSITE-ProRule" id="PRU01133"/>
    </source>
</evidence>
<dbReference type="EMBL" id="JASBNA010000043">
    <property type="protein sequence ID" value="KAK7681182.1"/>
    <property type="molecule type" value="Genomic_DNA"/>
</dbReference>
<feature type="region of interest" description="Disordered" evidence="4">
    <location>
        <begin position="371"/>
        <end position="409"/>
    </location>
</feature>
<dbReference type="PROSITE" id="PS01002">
    <property type="entry name" value="TCTP_1"/>
    <property type="match status" value="1"/>
</dbReference>
<dbReference type="PROSITE" id="PS01003">
    <property type="entry name" value="TCTP_2"/>
    <property type="match status" value="1"/>
</dbReference>
<dbReference type="InterPro" id="IPR011323">
    <property type="entry name" value="Mss4/transl-control_tumour"/>
</dbReference>
<dbReference type="InterPro" id="IPR018105">
    <property type="entry name" value="Translational_control_tumour_p"/>
</dbReference>
<comment type="similarity">
    <text evidence="3">Belongs to the TCTP family.</text>
</comment>
<organism evidence="6 7">
    <name type="scientific">Cerrena zonata</name>
    <dbReference type="NCBI Taxonomy" id="2478898"/>
    <lineage>
        <taxon>Eukaryota</taxon>
        <taxon>Fungi</taxon>
        <taxon>Dikarya</taxon>
        <taxon>Basidiomycota</taxon>
        <taxon>Agaricomycotina</taxon>
        <taxon>Agaricomycetes</taxon>
        <taxon>Polyporales</taxon>
        <taxon>Cerrenaceae</taxon>
        <taxon>Cerrena</taxon>
    </lineage>
</organism>
<dbReference type="GO" id="GO:0005737">
    <property type="term" value="C:cytoplasm"/>
    <property type="evidence" value="ECO:0007669"/>
    <property type="project" value="TreeGrafter"/>
</dbReference>
<evidence type="ECO:0000313" key="6">
    <source>
        <dbReference type="EMBL" id="KAK7681182.1"/>
    </source>
</evidence>
<dbReference type="Pfam" id="PF00838">
    <property type="entry name" value="TCTP"/>
    <property type="match status" value="1"/>
</dbReference>
<feature type="compositionally biased region" description="Basic and acidic residues" evidence="4">
    <location>
        <begin position="462"/>
        <end position="480"/>
    </location>
</feature>
<gene>
    <name evidence="6" type="ORF">QCA50_015797</name>
</gene>
<name>A0AAW0FPH1_9APHY</name>
<feature type="region of interest" description="Disordered" evidence="4">
    <location>
        <begin position="423"/>
        <end position="499"/>
    </location>
</feature>
<accession>A0AAW0FPH1</accession>
<keyword evidence="2" id="KW-0648">Protein biosynthesis</keyword>
<dbReference type="Gene3D" id="2.170.150.10">
    <property type="entry name" value="Metal Binding Protein, Guanine Nucleotide Exchange Factor, Chain A"/>
    <property type="match status" value="1"/>
</dbReference>
<comment type="caution">
    <text evidence="6">The sequence shown here is derived from an EMBL/GenBank/DDBJ whole genome shotgun (WGS) entry which is preliminary data.</text>
</comment>
<dbReference type="InterPro" id="IPR034737">
    <property type="entry name" value="TCTP"/>
</dbReference>
<feature type="compositionally biased region" description="Acidic residues" evidence="4">
    <location>
        <begin position="389"/>
        <end position="409"/>
    </location>
</feature>
<sequence>MIIYSDVISGDELLSDAYDIKEVDGAVYEADCQMVNVSSGGDVDIGANPSAEDGADDVDNTTETVNNVVYSFRLQNTAFDKKSFLGYIKGYMKKVKAHLAETNPDQIEAFEKGATAYVKKVIANFGDWEFYTGESMDPDAMIVLLNYREDGVTPFVAIWKHAEIMSKNKSNSMWKLDLLEAKFHGTQARFPRTKTLLTARNTSKLWKRLPTSEEEANKEIKALKKEYFDKKYYGSHKKLAREVNKVVKSDKSRLKSDGSKKDIITFITSLEELENLITSKLIKCITSSILLNKELKENIPYYISKDIQTIIKDKTHKSNPSRFFINHCQNNKELNNYISKLWNSKTIKKALEEIDWSFKLVRGNISKQEKDSRKRLSGKDIQDDHSDVDADSDESDDESEEESSLKDLEEDYDKFAVYDNLVGDSDNEEKMDLDPNVNYNEVTDEEASELENDEVEEGNDSDASHDSFFAEEKKPKEKYQLPELATGYFSGGSDDEDDIDNDQVVKAATTQRKNRRGQRARQKIWEKKYGQEAKHVKSEKAKIASEREQRQLEYEERCRKREEKARLAMENAPTGSNTAPLGNRKPRPDVSLPSATACFRT</sequence>
<dbReference type="SUPFAM" id="SSF51316">
    <property type="entry name" value="Mss4-like"/>
    <property type="match status" value="1"/>
</dbReference>
<dbReference type="InterPro" id="IPR015158">
    <property type="entry name" value="Bud22_dom"/>
</dbReference>
<protein>
    <recommendedName>
        <fullName evidence="1">Translationally-controlled tumor protein homolog</fullName>
    </recommendedName>
</protein>
<evidence type="ECO:0000256" key="2">
    <source>
        <dbReference type="ARBA" id="ARBA00022917"/>
    </source>
</evidence>
<reference evidence="6 7" key="1">
    <citation type="submission" date="2022-09" db="EMBL/GenBank/DDBJ databases">
        <authorList>
            <person name="Palmer J.M."/>
        </authorList>
    </citation>
    <scope>NUCLEOTIDE SEQUENCE [LARGE SCALE GENOMIC DNA]</scope>
    <source>
        <strain evidence="6 7">DSM 7382</strain>
    </source>
</reference>
<evidence type="ECO:0000259" key="5">
    <source>
        <dbReference type="PROSITE" id="PS51797"/>
    </source>
</evidence>
<evidence type="ECO:0000256" key="4">
    <source>
        <dbReference type="SAM" id="MobiDB-lite"/>
    </source>
</evidence>
<feature type="region of interest" description="Disordered" evidence="4">
    <location>
        <begin position="560"/>
        <end position="601"/>
    </location>
</feature>
<evidence type="ECO:0000313" key="7">
    <source>
        <dbReference type="Proteomes" id="UP001385951"/>
    </source>
</evidence>
<dbReference type="AlphaFoldDB" id="A0AAW0FPH1"/>
<evidence type="ECO:0000256" key="1">
    <source>
        <dbReference type="ARBA" id="ARBA00014759"/>
    </source>
</evidence>
<dbReference type="GO" id="GO:0006412">
    <property type="term" value="P:translation"/>
    <property type="evidence" value="ECO:0007669"/>
    <property type="project" value="UniProtKB-KW"/>
</dbReference>
<dbReference type="Pfam" id="PF09073">
    <property type="entry name" value="BUD22"/>
    <property type="match status" value="1"/>
</dbReference>
<feature type="compositionally biased region" description="Acidic residues" evidence="4">
    <location>
        <begin position="442"/>
        <end position="460"/>
    </location>
</feature>
<proteinExistence type="inferred from homology"/>
<dbReference type="GO" id="GO:0005509">
    <property type="term" value="F:calcium ion binding"/>
    <property type="evidence" value="ECO:0007669"/>
    <property type="project" value="TreeGrafter"/>
</dbReference>
<keyword evidence="7" id="KW-1185">Reference proteome</keyword>
<feature type="compositionally biased region" description="Basic and acidic residues" evidence="4">
    <location>
        <begin position="371"/>
        <end position="388"/>
    </location>
</feature>
<dbReference type="InterPro" id="IPR018103">
    <property type="entry name" value="Translation_control_tumour_CS"/>
</dbReference>
<dbReference type="PRINTS" id="PR01653">
    <property type="entry name" value="TCTPROTEIN"/>
</dbReference>